<dbReference type="Proteomes" id="UP000239735">
    <property type="component" value="Unassembled WGS sequence"/>
</dbReference>
<name>A0A2N9LAC5_9BACT</name>
<reference evidence="3" key="1">
    <citation type="submission" date="2018-02" db="EMBL/GenBank/DDBJ databases">
        <authorList>
            <person name="Hausmann B."/>
        </authorList>
    </citation>
    <scope>NUCLEOTIDE SEQUENCE [LARGE SCALE GENOMIC DNA]</scope>
    <source>
        <strain evidence="3">Peat soil MAG SbA5</strain>
    </source>
</reference>
<evidence type="ECO:0000313" key="3">
    <source>
        <dbReference type="Proteomes" id="UP000239735"/>
    </source>
</evidence>
<sequence length="149" mass="16164">MSTHPYLRAYLAGIFVPTLILPLMLTAFIVLRLVLQVPVPIERGLVFPLALVPVVWGLWSVLWLGSHEHTHLNVGVHGAILPFLLLPAGAFIAHASGVVAFGATSVTWFQALQIPYVLIACGFCCGVAAYYLVWKYIVGFVNRVLGIAA</sequence>
<feature type="transmembrane region" description="Helical" evidence="1">
    <location>
        <begin position="45"/>
        <end position="64"/>
    </location>
</feature>
<evidence type="ECO:0000256" key="1">
    <source>
        <dbReference type="SAM" id="Phobius"/>
    </source>
</evidence>
<feature type="transmembrane region" description="Helical" evidence="1">
    <location>
        <begin position="114"/>
        <end position="133"/>
    </location>
</feature>
<proteinExistence type="predicted"/>
<keyword evidence="1" id="KW-0472">Membrane</keyword>
<evidence type="ECO:0000313" key="2">
    <source>
        <dbReference type="EMBL" id="SPE20226.1"/>
    </source>
</evidence>
<protein>
    <submittedName>
        <fullName evidence="2">Uncharacterized protein</fullName>
    </submittedName>
</protein>
<keyword evidence="1" id="KW-1133">Transmembrane helix</keyword>
<feature type="transmembrane region" description="Helical" evidence="1">
    <location>
        <begin position="9"/>
        <end position="33"/>
    </location>
</feature>
<gene>
    <name evidence="2" type="ORF">SBA5_290080</name>
</gene>
<dbReference type="OrthoDB" id="121368at2"/>
<organism evidence="2 3">
    <name type="scientific">Candidatus Sulfuritelmatomonas gaucii</name>
    <dbReference type="NCBI Taxonomy" id="2043161"/>
    <lineage>
        <taxon>Bacteria</taxon>
        <taxon>Pseudomonadati</taxon>
        <taxon>Acidobacteriota</taxon>
        <taxon>Terriglobia</taxon>
        <taxon>Terriglobales</taxon>
        <taxon>Acidobacteriaceae</taxon>
        <taxon>Candidatus Sulfuritelmatomonas</taxon>
    </lineage>
</organism>
<dbReference type="EMBL" id="OKRB01000085">
    <property type="protein sequence ID" value="SPE20226.1"/>
    <property type="molecule type" value="Genomic_DNA"/>
</dbReference>
<keyword evidence="1" id="KW-0812">Transmembrane</keyword>
<accession>A0A2N9LAC5</accession>
<dbReference type="AlphaFoldDB" id="A0A2N9LAC5"/>
<feature type="transmembrane region" description="Helical" evidence="1">
    <location>
        <begin position="76"/>
        <end position="102"/>
    </location>
</feature>